<keyword evidence="6 13" id="KW-1133">Transmembrane helix</keyword>
<keyword evidence="15" id="KW-0175">Coiled coil</keyword>
<keyword evidence="13" id="KW-1003">Cell membrane</keyword>
<gene>
    <name evidence="13" type="primary">atpF</name>
    <name evidence="16" type="ORF">D2T33_15080</name>
</gene>
<evidence type="ECO:0000256" key="3">
    <source>
        <dbReference type="ARBA" id="ARBA00022547"/>
    </source>
</evidence>
<keyword evidence="9 13" id="KW-0066">ATP synthesis</keyword>
<dbReference type="GO" id="GO:0045259">
    <property type="term" value="C:proton-transporting ATP synthase complex"/>
    <property type="evidence" value="ECO:0007669"/>
    <property type="project" value="UniProtKB-KW"/>
</dbReference>
<dbReference type="Gene3D" id="6.10.250.1580">
    <property type="match status" value="1"/>
</dbReference>
<evidence type="ECO:0000256" key="10">
    <source>
        <dbReference type="ARBA" id="ARBA00025198"/>
    </source>
</evidence>
<dbReference type="Proteomes" id="UP000285710">
    <property type="component" value="Unassembled WGS sequence"/>
</dbReference>
<keyword evidence="8 13" id="KW-0472">Membrane</keyword>
<evidence type="ECO:0000256" key="13">
    <source>
        <dbReference type="HAMAP-Rule" id="MF_01398"/>
    </source>
</evidence>
<evidence type="ECO:0000256" key="9">
    <source>
        <dbReference type="ARBA" id="ARBA00023310"/>
    </source>
</evidence>
<name>A0A443IR00_9RHOB</name>
<protein>
    <recommendedName>
        <fullName evidence="13">ATP synthase subunit b</fullName>
    </recommendedName>
    <alternativeName>
        <fullName evidence="13">ATP synthase F(0) sector subunit b</fullName>
    </alternativeName>
    <alternativeName>
        <fullName evidence="13">ATPase subunit I</fullName>
    </alternativeName>
    <alternativeName>
        <fullName evidence="13">F-type ATPase subunit b</fullName>
        <shortName evidence="13">F-ATPase subunit b</shortName>
    </alternativeName>
</protein>
<comment type="subcellular location">
    <subcellularLocation>
        <location evidence="13">Cell membrane</location>
        <topology evidence="13">Single-pass membrane protein</topology>
    </subcellularLocation>
    <subcellularLocation>
        <location evidence="12">Endomembrane system</location>
        <topology evidence="12">Single-pass membrane protein</topology>
    </subcellularLocation>
</comment>
<dbReference type="AlphaFoldDB" id="A0A443IR00"/>
<dbReference type="Pfam" id="PF00430">
    <property type="entry name" value="ATP-synt_B"/>
    <property type="match status" value="1"/>
</dbReference>
<comment type="caution">
    <text evidence="16">The sequence shown here is derived from an EMBL/GenBank/DDBJ whole genome shotgun (WGS) entry which is preliminary data.</text>
</comment>
<evidence type="ECO:0000256" key="14">
    <source>
        <dbReference type="RuleBase" id="RU003848"/>
    </source>
</evidence>
<dbReference type="GO" id="GO:0005886">
    <property type="term" value="C:plasma membrane"/>
    <property type="evidence" value="ECO:0007669"/>
    <property type="project" value="UniProtKB-SubCell"/>
</dbReference>
<evidence type="ECO:0000256" key="11">
    <source>
        <dbReference type="ARBA" id="ARBA00025614"/>
    </source>
</evidence>
<reference evidence="16 17" key="1">
    <citation type="submission" date="2019-01" db="EMBL/GenBank/DDBJ databases">
        <title>Sinorhodobacter populi sp. nov. isolated from the symptomatic bark tissue of Populus euramericana canker.</title>
        <authorList>
            <person name="Xu G."/>
        </authorList>
    </citation>
    <scope>NUCLEOTIDE SEQUENCE [LARGE SCALE GENOMIC DNA]</scope>
    <source>
        <strain evidence="16 17">2D-5</strain>
    </source>
</reference>
<comment type="similarity">
    <text evidence="1 13 14">Belongs to the ATPase B chain family.</text>
</comment>
<keyword evidence="3 13" id="KW-0138">CF(0)</keyword>
<keyword evidence="7 13" id="KW-0406">Ion transport</keyword>
<dbReference type="GO" id="GO:0012505">
    <property type="term" value="C:endomembrane system"/>
    <property type="evidence" value="ECO:0007669"/>
    <property type="project" value="UniProtKB-SubCell"/>
</dbReference>
<dbReference type="NCBIfam" id="NF009988">
    <property type="entry name" value="PRK13454.1"/>
    <property type="match status" value="1"/>
</dbReference>
<keyword evidence="5 13" id="KW-0375">Hydrogen ion transport</keyword>
<evidence type="ECO:0000256" key="1">
    <source>
        <dbReference type="ARBA" id="ARBA00005513"/>
    </source>
</evidence>
<comment type="function">
    <text evidence="11">Component of the F(0) channel, it forms part of the peripheral stalk, linking F(1) to F(0). The b'-subunit is a diverged and duplicated form of b found in plants and photosynthetic bacteria.</text>
</comment>
<comment type="function">
    <text evidence="10 13">F(1)F(0) ATP synthase produces ATP from ADP in the presence of a proton or sodium gradient. F-type ATPases consist of two structural domains, F(1) containing the extramembraneous catalytic core and F(0) containing the membrane proton channel, linked together by a central stalk and a peripheral stalk. During catalysis, ATP synthesis in the catalytic domain of F(1) is coupled via a rotary mechanism of the central stalk subunits to proton translocation.</text>
</comment>
<dbReference type="PANTHER" id="PTHR33445:SF1">
    <property type="entry name" value="ATP SYNTHASE SUBUNIT B"/>
    <property type="match status" value="1"/>
</dbReference>
<feature type="transmembrane region" description="Helical" evidence="13">
    <location>
        <begin position="31"/>
        <end position="50"/>
    </location>
</feature>
<proteinExistence type="inferred from homology"/>
<dbReference type="CDD" id="cd06503">
    <property type="entry name" value="ATP-synt_Fo_b"/>
    <property type="match status" value="1"/>
</dbReference>
<evidence type="ECO:0000313" key="16">
    <source>
        <dbReference type="EMBL" id="RWR08880.1"/>
    </source>
</evidence>
<feature type="coiled-coil region" evidence="15">
    <location>
        <begin position="71"/>
        <end position="98"/>
    </location>
</feature>
<keyword evidence="2 13" id="KW-0813">Transport</keyword>
<dbReference type="InterPro" id="IPR050059">
    <property type="entry name" value="ATP_synthase_B_chain"/>
</dbReference>
<dbReference type="GO" id="GO:0046933">
    <property type="term" value="F:proton-transporting ATP synthase activity, rotational mechanism"/>
    <property type="evidence" value="ECO:0007669"/>
    <property type="project" value="UniProtKB-UniRule"/>
</dbReference>
<dbReference type="GO" id="GO:0046961">
    <property type="term" value="F:proton-transporting ATPase activity, rotational mechanism"/>
    <property type="evidence" value="ECO:0007669"/>
    <property type="project" value="TreeGrafter"/>
</dbReference>
<evidence type="ECO:0000256" key="8">
    <source>
        <dbReference type="ARBA" id="ARBA00023136"/>
    </source>
</evidence>
<evidence type="ECO:0000256" key="12">
    <source>
        <dbReference type="ARBA" id="ARBA00037847"/>
    </source>
</evidence>
<evidence type="ECO:0000256" key="5">
    <source>
        <dbReference type="ARBA" id="ARBA00022781"/>
    </source>
</evidence>
<evidence type="ECO:0000256" key="7">
    <source>
        <dbReference type="ARBA" id="ARBA00023065"/>
    </source>
</evidence>
<comment type="subunit">
    <text evidence="13">F-type ATPases have 2 components, F(1) - the catalytic core - and F(0) - the membrane proton channel. F(1) has five subunits: alpha(3), beta(3), gamma(1), delta(1), epsilon(1). F(0) has three main subunits: a(1), b(2) and c(10-14). The alpha and beta chains form an alternating ring which encloses part of the gamma chain. F(1) is attached to F(0) by a central stalk formed by the gamma and epsilon chains, while a peripheral stalk is formed by the delta and b chains.</text>
</comment>
<keyword evidence="17" id="KW-1185">Reference proteome</keyword>
<evidence type="ECO:0000256" key="15">
    <source>
        <dbReference type="SAM" id="Coils"/>
    </source>
</evidence>
<reference evidence="16 17" key="2">
    <citation type="submission" date="2019-01" db="EMBL/GenBank/DDBJ databases">
        <authorList>
            <person name="Li Y."/>
        </authorList>
    </citation>
    <scope>NUCLEOTIDE SEQUENCE [LARGE SCALE GENOMIC DNA]</scope>
    <source>
        <strain evidence="16 17">2D-5</strain>
    </source>
</reference>
<evidence type="ECO:0000313" key="17">
    <source>
        <dbReference type="Proteomes" id="UP000285710"/>
    </source>
</evidence>
<keyword evidence="4 13" id="KW-0812">Transmembrane</keyword>
<evidence type="ECO:0000256" key="2">
    <source>
        <dbReference type="ARBA" id="ARBA00022448"/>
    </source>
</evidence>
<organism evidence="16 17">
    <name type="scientific">Paenirhodobacter populi</name>
    <dbReference type="NCBI Taxonomy" id="2306993"/>
    <lineage>
        <taxon>Bacteria</taxon>
        <taxon>Pseudomonadati</taxon>
        <taxon>Pseudomonadota</taxon>
        <taxon>Alphaproteobacteria</taxon>
        <taxon>Rhodobacterales</taxon>
        <taxon>Rhodobacter group</taxon>
        <taxon>Paenirhodobacter</taxon>
    </lineage>
</organism>
<dbReference type="RefSeq" id="WP_128270301.1">
    <property type="nucleotide sequence ID" value="NZ_SAUW01000016.1"/>
</dbReference>
<accession>A0A443IR00</accession>
<sequence length="178" mass="18487">MDNEELAAEVAKESVPAGMPQLDFSSFPNQIFWLLVALVVTYLVLSRLALPRISAILAERQGSIAGDIAAAEEYKLKAKEAEAAYEKALAEARSQAQKIVGEARAEIKKDLDAAIATADEKIAARAAESEARIGEIRAGALASVRSVAQDAAAEIVAALGGKADADTVAAAVAARVKG</sequence>
<dbReference type="InterPro" id="IPR002146">
    <property type="entry name" value="ATP_synth_b/b'su_bac/chlpt"/>
</dbReference>
<dbReference type="PANTHER" id="PTHR33445">
    <property type="entry name" value="ATP SYNTHASE SUBUNIT B', CHLOROPLASTIC"/>
    <property type="match status" value="1"/>
</dbReference>
<evidence type="ECO:0000256" key="6">
    <source>
        <dbReference type="ARBA" id="ARBA00022989"/>
    </source>
</evidence>
<dbReference type="HAMAP" id="MF_01398">
    <property type="entry name" value="ATP_synth_b_bprime"/>
    <property type="match status" value="1"/>
</dbReference>
<evidence type="ECO:0000256" key="4">
    <source>
        <dbReference type="ARBA" id="ARBA00022692"/>
    </source>
</evidence>
<dbReference type="EMBL" id="SAUW01000016">
    <property type="protein sequence ID" value="RWR08880.1"/>
    <property type="molecule type" value="Genomic_DNA"/>
</dbReference>